<protein>
    <submittedName>
        <fullName evidence="1">Uncharacterized protein</fullName>
    </submittedName>
</protein>
<accession>A0AAW0G864</accession>
<evidence type="ECO:0000313" key="1">
    <source>
        <dbReference type="EMBL" id="KAK7685992.1"/>
    </source>
</evidence>
<organism evidence="1 2">
    <name type="scientific">Cerrena zonata</name>
    <dbReference type="NCBI Taxonomy" id="2478898"/>
    <lineage>
        <taxon>Eukaryota</taxon>
        <taxon>Fungi</taxon>
        <taxon>Dikarya</taxon>
        <taxon>Basidiomycota</taxon>
        <taxon>Agaricomycotina</taxon>
        <taxon>Agaricomycetes</taxon>
        <taxon>Polyporales</taxon>
        <taxon>Cerrenaceae</taxon>
        <taxon>Cerrena</taxon>
    </lineage>
</organism>
<name>A0AAW0G864_9APHY</name>
<sequence length="323" mass="37548">MFPCPDLYLDLPCSWAFMQFDFDIRTGLMACADVFGRIAIVDYYSRDSRCIWALPRPEVGFEKEIELRQVVASTVPIPLAHASSLDLIMSESLKMPLSIRCDAVVTSNMGDWSVDWASWSACHLWQWFPGSLSWILRYYYGILVECVPIAYRASEVLFRASGFQYLFHLSFFPDAQDMVDWYPYNNVFHLRLCPADVVDDLSSFPDLSTLWEMDRSHKYVHARYIYETIYTLEVKSGRDRWLEQRGRGGVHPPGLPTLWDFHRFKFMPHLKTVTWSPVDIIDEVPSKPQTNVAVTSEWITPDRQCMCPPFPFIRQDPCPPKSQ</sequence>
<proteinExistence type="predicted"/>
<comment type="caution">
    <text evidence="1">The sequence shown here is derived from an EMBL/GenBank/DDBJ whole genome shotgun (WGS) entry which is preliminary data.</text>
</comment>
<evidence type="ECO:0000313" key="2">
    <source>
        <dbReference type="Proteomes" id="UP001385951"/>
    </source>
</evidence>
<reference evidence="1 2" key="1">
    <citation type="submission" date="2022-09" db="EMBL/GenBank/DDBJ databases">
        <authorList>
            <person name="Palmer J.M."/>
        </authorList>
    </citation>
    <scope>NUCLEOTIDE SEQUENCE [LARGE SCALE GENOMIC DNA]</scope>
    <source>
        <strain evidence="1 2">DSM 7382</strain>
    </source>
</reference>
<gene>
    <name evidence="1" type="ORF">QCA50_010803</name>
</gene>
<dbReference type="EMBL" id="JASBNA010000018">
    <property type="protein sequence ID" value="KAK7685992.1"/>
    <property type="molecule type" value="Genomic_DNA"/>
</dbReference>
<keyword evidence="2" id="KW-1185">Reference proteome</keyword>
<dbReference type="AlphaFoldDB" id="A0AAW0G864"/>
<dbReference type="Proteomes" id="UP001385951">
    <property type="component" value="Unassembled WGS sequence"/>
</dbReference>